<gene>
    <name evidence="1" type="ORF">D5F11_007235</name>
</gene>
<evidence type="ECO:0000313" key="1">
    <source>
        <dbReference type="EMBL" id="RST60240.1"/>
    </source>
</evidence>
<sequence>MKIICQKCNVEISKQVTELDDLSLINENDGKAYIPEGFFIVAEGEEDIGTKNKIIINLKGLINSNYHPDESRLNGCCGYDGLDGLNRVCVNNHEIGTENSDCWMPHFIALEPHLVKLVNN</sequence>
<dbReference type="RefSeq" id="WP_120117558.1">
    <property type="nucleotide sequence ID" value="NZ_QYTW02000005.1"/>
</dbReference>
<dbReference type="OrthoDB" id="1191130at2"/>
<evidence type="ECO:0000313" key="2">
    <source>
        <dbReference type="Proteomes" id="UP000287296"/>
    </source>
</evidence>
<accession>A0A429XA07</accession>
<name>A0A429XA07_SIMTE</name>
<comment type="caution">
    <text evidence="1">The sequence shown here is derived from an EMBL/GenBank/DDBJ whole genome shotgun (WGS) entry which is preliminary data.</text>
</comment>
<organism evidence="1 2">
    <name type="scientific">Siminovitchia terrae</name>
    <name type="common">Bacillus terrae</name>
    <dbReference type="NCBI Taxonomy" id="1914933"/>
    <lineage>
        <taxon>Bacteria</taxon>
        <taxon>Bacillati</taxon>
        <taxon>Bacillota</taxon>
        <taxon>Bacilli</taxon>
        <taxon>Bacillales</taxon>
        <taxon>Bacillaceae</taxon>
        <taxon>Siminovitchia</taxon>
    </lineage>
</organism>
<proteinExistence type="predicted"/>
<dbReference type="EMBL" id="QYTW02000005">
    <property type="protein sequence ID" value="RST60240.1"/>
    <property type="molecule type" value="Genomic_DNA"/>
</dbReference>
<dbReference type="Proteomes" id="UP000287296">
    <property type="component" value="Unassembled WGS sequence"/>
</dbReference>
<reference evidence="1 2" key="1">
    <citation type="submission" date="2018-12" db="EMBL/GenBank/DDBJ databases">
        <authorList>
            <person name="Sun L."/>
            <person name="Chen Z."/>
        </authorList>
    </citation>
    <scope>NUCLEOTIDE SEQUENCE [LARGE SCALE GENOMIC DNA]</scope>
    <source>
        <strain evidence="1 2">LMG 29736</strain>
    </source>
</reference>
<dbReference type="AlphaFoldDB" id="A0A429XA07"/>
<protein>
    <submittedName>
        <fullName evidence="1">Uncharacterized protein</fullName>
    </submittedName>
</protein>